<reference evidence="1 2" key="1">
    <citation type="submission" date="2024-01" db="EMBL/GenBank/DDBJ databases">
        <title>A draft genome for a cacao thread blight-causing isolate of Paramarasmius palmivorus.</title>
        <authorList>
            <person name="Baruah I.K."/>
            <person name="Bukari Y."/>
            <person name="Amoako-Attah I."/>
            <person name="Meinhardt L.W."/>
            <person name="Bailey B.A."/>
            <person name="Cohen S.P."/>
        </authorList>
    </citation>
    <scope>NUCLEOTIDE SEQUENCE [LARGE SCALE GENOMIC DNA]</scope>
    <source>
        <strain evidence="1 2">GH-12</strain>
    </source>
</reference>
<protein>
    <submittedName>
        <fullName evidence="1">Uncharacterized protein</fullName>
    </submittedName>
</protein>
<dbReference type="AlphaFoldDB" id="A0AAW0D428"/>
<dbReference type="EMBL" id="JAYKXP010000022">
    <property type="protein sequence ID" value="KAK7046029.1"/>
    <property type="molecule type" value="Genomic_DNA"/>
</dbReference>
<accession>A0AAW0D428</accession>
<evidence type="ECO:0000313" key="2">
    <source>
        <dbReference type="Proteomes" id="UP001383192"/>
    </source>
</evidence>
<keyword evidence="2" id="KW-1185">Reference proteome</keyword>
<comment type="caution">
    <text evidence="1">The sequence shown here is derived from an EMBL/GenBank/DDBJ whole genome shotgun (WGS) entry which is preliminary data.</text>
</comment>
<dbReference type="Proteomes" id="UP001383192">
    <property type="component" value="Unassembled WGS sequence"/>
</dbReference>
<sequence>MEIQALHRDHIGQKAWQIALNALPKDNLTASDIATKEACERGYAKSKKRGEDVAAQVKRERNSTEEYPLWRRVQALSDARPTGLILKANSSFCQAKLACDSYRKVTELLEDMMHRYNFASDNYLLPNGSPITALVRVILHDPRFLFTWDDTWLSKVLHFAEHENTGAGGWMDSNFDEQFRDSVMEQLRQKGWNFTRIPLVITVQCWIIRGIMIEGPGIKRVEHLYKALQVVRWARTTLMPEEFAKLENSDRYNELELLSPAFLLAVQKTYLDSIIECMEPNIVADDKKPHLLEEIRSEAEELLLKVSSMPRDDEALYAVAYQDFPRGIAHAALGTYYCERAYLATPPLPQAEFEELMKKSSEQFRQAVLWFPEGDEYRARYLHLALEGMIAGGDTLLGALMEPSDS</sequence>
<proteinExistence type="predicted"/>
<organism evidence="1 2">
    <name type="scientific">Paramarasmius palmivorus</name>
    <dbReference type="NCBI Taxonomy" id="297713"/>
    <lineage>
        <taxon>Eukaryota</taxon>
        <taxon>Fungi</taxon>
        <taxon>Dikarya</taxon>
        <taxon>Basidiomycota</taxon>
        <taxon>Agaricomycotina</taxon>
        <taxon>Agaricomycetes</taxon>
        <taxon>Agaricomycetidae</taxon>
        <taxon>Agaricales</taxon>
        <taxon>Marasmiineae</taxon>
        <taxon>Marasmiaceae</taxon>
        <taxon>Paramarasmius</taxon>
    </lineage>
</organism>
<evidence type="ECO:0000313" key="1">
    <source>
        <dbReference type="EMBL" id="KAK7046029.1"/>
    </source>
</evidence>
<gene>
    <name evidence="1" type="ORF">VNI00_007024</name>
</gene>
<name>A0AAW0D428_9AGAR</name>